<dbReference type="InterPro" id="IPR018988">
    <property type="entry name" value="DUF2000"/>
</dbReference>
<accession>A0A9D2NA52</accession>
<dbReference type="Pfam" id="PF09391">
    <property type="entry name" value="DUF2000"/>
    <property type="match status" value="1"/>
</dbReference>
<evidence type="ECO:0000313" key="1">
    <source>
        <dbReference type="EMBL" id="HJC14904.1"/>
    </source>
</evidence>
<dbReference type="SUPFAM" id="SSF102462">
    <property type="entry name" value="Peptidyl-tRNA hydrolase II"/>
    <property type="match status" value="1"/>
</dbReference>
<dbReference type="Gene3D" id="3.40.1490.10">
    <property type="entry name" value="Bit1"/>
    <property type="match status" value="1"/>
</dbReference>
<organism evidence="1 2">
    <name type="scientific">Candidatus Fusicatenibacter intestinigallinarum</name>
    <dbReference type="NCBI Taxonomy" id="2838598"/>
    <lineage>
        <taxon>Bacteria</taxon>
        <taxon>Bacillati</taxon>
        <taxon>Bacillota</taxon>
        <taxon>Clostridia</taxon>
        <taxon>Lachnospirales</taxon>
        <taxon>Lachnospiraceae</taxon>
        <taxon>Fusicatenibacter</taxon>
    </lineage>
</organism>
<dbReference type="InterPro" id="IPR023476">
    <property type="entry name" value="Pep_tRNA_hydro_II_dom_sf"/>
</dbReference>
<proteinExistence type="predicted"/>
<dbReference type="InterPro" id="IPR017021">
    <property type="entry name" value="UCP033763"/>
</dbReference>
<dbReference type="PIRSF" id="PIRSF033736">
    <property type="entry name" value="UCP033763"/>
    <property type="match status" value="1"/>
</dbReference>
<evidence type="ECO:0000313" key="2">
    <source>
        <dbReference type="Proteomes" id="UP000823849"/>
    </source>
</evidence>
<sequence length="148" mass="16421">MDLHNEKCVMVIDEHLPLGIIANTAAIMGITLGKKMPEVVGADVTNKTGKEHLGIIEFPVPILKDNAESIKTIRERLYEPDFSDLTVVDFSDLTVVDFSDLAQGCKTYDEFTEKMKEVSEIDLNYFGIAICGSKKKVNKLTGSMPLLR</sequence>
<gene>
    <name evidence="1" type="ORF">H9705_03610</name>
</gene>
<comment type="caution">
    <text evidence="1">The sequence shown here is derived from an EMBL/GenBank/DDBJ whole genome shotgun (WGS) entry which is preliminary data.</text>
</comment>
<dbReference type="Proteomes" id="UP000823849">
    <property type="component" value="Unassembled WGS sequence"/>
</dbReference>
<protein>
    <submittedName>
        <fullName evidence="1">DUF2000 domain-containing protein</fullName>
    </submittedName>
</protein>
<dbReference type="EMBL" id="DWWU01000015">
    <property type="protein sequence ID" value="HJC14904.1"/>
    <property type="molecule type" value="Genomic_DNA"/>
</dbReference>
<reference evidence="1" key="1">
    <citation type="journal article" date="2021" name="PeerJ">
        <title>Extensive microbial diversity within the chicken gut microbiome revealed by metagenomics and culture.</title>
        <authorList>
            <person name="Gilroy R."/>
            <person name="Ravi A."/>
            <person name="Getino M."/>
            <person name="Pursley I."/>
            <person name="Horton D.L."/>
            <person name="Alikhan N.F."/>
            <person name="Baker D."/>
            <person name="Gharbi K."/>
            <person name="Hall N."/>
            <person name="Watson M."/>
            <person name="Adriaenssens E.M."/>
            <person name="Foster-Nyarko E."/>
            <person name="Jarju S."/>
            <person name="Secka A."/>
            <person name="Antonio M."/>
            <person name="Oren A."/>
            <person name="Chaudhuri R.R."/>
            <person name="La Ragione R."/>
            <person name="Hildebrand F."/>
            <person name="Pallen M.J."/>
        </authorList>
    </citation>
    <scope>NUCLEOTIDE SEQUENCE</scope>
    <source>
        <strain evidence="1">CHK185-5351</strain>
    </source>
</reference>
<reference evidence="1" key="2">
    <citation type="submission" date="2021-04" db="EMBL/GenBank/DDBJ databases">
        <authorList>
            <person name="Gilroy R."/>
        </authorList>
    </citation>
    <scope>NUCLEOTIDE SEQUENCE</scope>
    <source>
        <strain evidence="1">CHK185-5351</strain>
    </source>
</reference>
<dbReference type="AlphaFoldDB" id="A0A9D2NA52"/>
<name>A0A9D2NA52_9FIRM</name>